<evidence type="ECO:0000256" key="5">
    <source>
        <dbReference type="ARBA" id="ARBA00023180"/>
    </source>
</evidence>
<feature type="region of interest" description="Disordered" evidence="6">
    <location>
        <begin position="190"/>
        <end position="239"/>
    </location>
</feature>
<comment type="subcellular location">
    <subcellularLocation>
        <location evidence="1">Secreted</location>
    </subcellularLocation>
</comment>
<dbReference type="GO" id="GO:0005576">
    <property type="term" value="C:extracellular region"/>
    <property type="evidence" value="ECO:0007669"/>
    <property type="project" value="UniProtKB-SubCell"/>
</dbReference>
<keyword evidence="5" id="KW-0325">Glycoprotein</keyword>
<dbReference type="AlphaFoldDB" id="A0A8T0EI29"/>
<feature type="signal peptide" evidence="7">
    <location>
        <begin position="1"/>
        <end position="19"/>
    </location>
</feature>
<feature type="chain" id="PRO_5035837864" evidence="7">
    <location>
        <begin position="20"/>
        <end position="327"/>
    </location>
</feature>
<dbReference type="InterPro" id="IPR004911">
    <property type="entry name" value="Interferon-induced_GILT"/>
</dbReference>
<keyword evidence="4 7" id="KW-0732">Signal</keyword>
<evidence type="ECO:0000256" key="1">
    <source>
        <dbReference type="ARBA" id="ARBA00004613"/>
    </source>
</evidence>
<dbReference type="Pfam" id="PF03227">
    <property type="entry name" value="GILT"/>
    <property type="match status" value="1"/>
</dbReference>
<dbReference type="Proteomes" id="UP000807504">
    <property type="component" value="Unassembled WGS sequence"/>
</dbReference>
<evidence type="ECO:0000313" key="9">
    <source>
        <dbReference type="Proteomes" id="UP000807504"/>
    </source>
</evidence>
<sequence length="327" mass="35974">MWWFVLGCVTLLHFQNAKAQGVYEFPGRFSVNRSYAVYPNNPTYERVYSSNTGNGRIYQSGSGITRVVYPSYRGTGWVYQDSVSSGGVYPNYGIRRIMYPTNGVAYSNNAANRPAYPINGAANIPYQSNSRVGIVNPNVASGTTYSNSGVVSRVHSMNSNSVWNVYPNNGAVGTSYQTPNSIGDRNPNNVAGSINPNTNSVGGTYPNSNSGGSVRPNTNTVRGTNPDSSGTRIFTPSSSQQQKVHLDVYYETNCPDSKRFITDQLTPVYRDFKDILEIRLVPFGKAQAFYDANSKQYQFRCHHGPAECYGNTVQGCSMSFIPILKHI</sequence>
<comment type="caution">
    <text evidence="8">The sequence shown here is derived from an EMBL/GenBank/DDBJ whole genome shotgun (WGS) entry which is preliminary data.</text>
</comment>
<evidence type="ECO:0000313" key="8">
    <source>
        <dbReference type="EMBL" id="KAF8773171.1"/>
    </source>
</evidence>
<evidence type="ECO:0000256" key="3">
    <source>
        <dbReference type="ARBA" id="ARBA00022525"/>
    </source>
</evidence>
<reference evidence="8" key="1">
    <citation type="journal article" date="2020" name="bioRxiv">
        <title>Chromosome-level reference genome of the European wasp spider Argiope bruennichi: a resource for studies on range expansion and evolutionary adaptation.</title>
        <authorList>
            <person name="Sheffer M.M."/>
            <person name="Hoppe A."/>
            <person name="Krehenwinkel H."/>
            <person name="Uhl G."/>
            <person name="Kuss A.W."/>
            <person name="Jensen L."/>
            <person name="Jensen C."/>
            <person name="Gillespie R.G."/>
            <person name="Hoff K.J."/>
            <person name="Prost S."/>
        </authorList>
    </citation>
    <scope>NUCLEOTIDE SEQUENCE</scope>
</reference>
<evidence type="ECO:0000256" key="2">
    <source>
        <dbReference type="ARBA" id="ARBA00005679"/>
    </source>
</evidence>
<gene>
    <name evidence="8" type="ORF">HNY73_015854</name>
</gene>
<comment type="similarity">
    <text evidence="2">Belongs to the GILT family.</text>
</comment>
<dbReference type="GO" id="GO:0016671">
    <property type="term" value="F:oxidoreductase activity, acting on a sulfur group of donors, disulfide as acceptor"/>
    <property type="evidence" value="ECO:0007669"/>
    <property type="project" value="InterPro"/>
</dbReference>
<name>A0A8T0EI29_ARGBR</name>
<dbReference type="PANTHER" id="PTHR13234:SF8">
    <property type="entry name" value="GAMMA-INTERFERON-INDUCIBLE LYSOSOMAL THIOL REDUCTASE"/>
    <property type="match status" value="1"/>
</dbReference>
<evidence type="ECO:0000256" key="6">
    <source>
        <dbReference type="SAM" id="MobiDB-lite"/>
    </source>
</evidence>
<proteinExistence type="inferred from homology"/>
<protein>
    <submittedName>
        <fullName evidence="8">GILT-like protein 1 like protein</fullName>
    </submittedName>
</protein>
<keyword evidence="9" id="KW-1185">Reference proteome</keyword>
<evidence type="ECO:0000256" key="7">
    <source>
        <dbReference type="SAM" id="SignalP"/>
    </source>
</evidence>
<organism evidence="8 9">
    <name type="scientific">Argiope bruennichi</name>
    <name type="common">Wasp spider</name>
    <name type="synonym">Aranea bruennichi</name>
    <dbReference type="NCBI Taxonomy" id="94029"/>
    <lineage>
        <taxon>Eukaryota</taxon>
        <taxon>Metazoa</taxon>
        <taxon>Ecdysozoa</taxon>
        <taxon>Arthropoda</taxon>
        <taxon>Chelicerata</taxon>
        <taxon>Arachnida</taxon>
        <taxon>Araneae</taxon>
        <taxon>Araneomorphae</taxon>
        <taxon>Entelegynae</taxon>
        <taxon>Araneoidea</taxon>
        <taxon>Araneidae</taxon>
        <taxon>Argiope</taxon>
    </lineage>
</organism>
<evidence type="ECO:0000256" key="4">
    <source>
        <dbReference type="ARBA" id="ARBA00022729"/>
    </source>
</evidence>
<keyword evidence="3" id="KW-0964">Secreted</keyword>
<reference evidence="8" key="2">
    <citation type="submission" date="2020-06" db="EMBL/GenBank/DDBJ databases">
        <authorList>
            <person name="Sheffer M."/>
        </authorList>
    </citation>
    <scope>NUCLEOTIDE SEQUENCE</scope>
</reference>
<accession>A0A8T0EI29</accession>
<dbReference type="PANTHER" id="PTHR13234">
    <property type="entry name" value="GAMMA-INTERFERON INDUCIBLE LYSOSOMAL THIOL REDUCTASE GILT"/>
    <property type="match status" value="1"/>
</dbReference>
<dbReference type="EMBL" id="JABXBU010002227">
    <property type="protein sequence ID" value="KAF8773171.1"/>
    <property type="molecule type" value="Genomic_DNA"/>
</dbReference>